<dbReference type="Pfam" id="PF00563">
    <property type="entry name" value="EAL"/>
    <property type="match status" value="1"/>
</dbReference>
<evidence type="ECO:0000313" key="2">
    <source>
        <dbReference type="EMBL" id="CAB3645410.1"/>
    </source>
</evidence>
<dbReference type="CDD" id="cd01948">
    <property type="entry name" value="EAL"/>
    <property type="match status" value="1"/>
</dbReference>
<dbReference type="SMART" id="SM00052">
    <property type="entry name" value="EAL"/>
    <property type="match status" value="1"/>
</dbReference>
<sequence length="531" mass="57373">MNRSRVILVFDNEFAKRGISNSLEQIGFILHPISLQDAAFAARLSGEILAHLCLPRDMDITIGQLRASFLTSTIIAIRDIDSPAVRINALLAGADSCYGAAISYSEVAAAIQSAQRKHTLSYTPAGLAARRSDLVAGPAAVSTVPPEKAWRLGDNEWTLISPAGIVVSLTPMEKAVLKAMRVHPEKMVGRGDFTIDSADMAGNGRSLDLIVSRLKRKGNTVGASIPIRSMRGKGYSFSGELRLDGAREDVPAPTAVRLPVRKADEPRYPLLTAIQDDRLHFLYQPIVTAQTQEIACAEATLGWKDADDMDVDVEGLLRDACASEAAHALVGWGLRTISADQARWRQAGAGSGTVVNINVSPQSFARRDVVDAILLGVFSNGLSPRDLRLEITEETTSHAGSADVRAILKEFTSLGVQVWLDDFGKGYNNLEWISTLPLAGLKLEKTIVWNAARYPDSHKVLRSICQLAKDLGITTVAEGIETDAHYQAALDAGCELMQGFLFFKPSSSDEFARALAGQRAHYAAVMPELGQ</sequence>
<protein>
    <recommendedName>
        <fullName evidence="1">EAL domain-containing protein</fullName>
    </recommendedName>
</protein>
<dbReference type="GO" id="GO:0006355">
    <property type="term" value="P:regulation of DNA-templated transcription"/>
    <property type="evidence" value="ECO:0007669"/>
    <property type="project" value="InterPro"/>
</dbReference>
<accession>A0A6S6ZYT0</accession>
<dbReference type="Gene3D" id="3.20.20.450">
    <property type="entry name" value="EAL domain"/>
    <property type="match status" value="1"/>
</dbReference>
<dbReference type="GO" id="GO:0071111">
    <property type="term" value="F:cyclic-guanylate-specific phosphodiesterase activity"/>
    <property type="evidence" value="ECO:0007669"/>
    <property type="project" value="InterPro"/>
</dbReference>
<dbReference type="SUPFAM" id="SSF46894">
    <property type="entry name" value="C-terminal effector domain of the bipartite response regulators"/>
    <property type="match status" value="1"/>
</dbReference>
<dbReference type="AlphaFoldDB" id="A0A6S6ZYT0"/>
<dbReference type="InterPro" id="IPR036388">
    <property type="entry name" value="WH-like_DNA-bd_sf"/>
</dbReference>
<feature type="domain" description="EAL" evidence="1">
    <location>
        <begin position="263"/>
        <end position="519"/>
    </location>
</feature>
<evidence type="ECO:0000313" key="3">
    <source>
        <dbReference type="Proteomes" id="UP000494108"/>
    </source>
</evidence>
<name>A0A6S6ZYT0_9BURK</name>
<evidence type="ECO:0000259" key="1">
    <source>
        <dbReference type="PROSITE" id="PS50883"/>
    </source>
</evidence>
<dbReference type="Proteomes" id="UP000494108">
    <property type="component" value="Unassembled WGS sequence"/>
</dbReference>
<dbReference type="SUPFAM" id="SSF141868">
    <property type="entry name" value="EAL domain-like"/>
    <property type="match status" value="1"/>
</dbReference>
<dbReference type="InterPro" id="IPR016032">
    <property type="entry name" value="Sig_transdc_resp-reg_C-effctor"/>
</dbReference>
<dbReference type="Gene3D" id="1.10.10.10">
    <property type="entry name" value="Winged helix-like DNA-binding domain superfamily/Winged helix DNA-binding domain"/>
    <property type="match status" value="1"/>
</dbReference>
<dbReference type="InterPro" id="IPR035919">
    <property type="entry name" value="EAL_sf"/>
</dbReference>
<keyword evidence="3" id="KW-1185">Reference proteome</keyword>
<dbReference type="GO" id="GO:0003677">
    <property type="term" value="F:DNA binding"/>
    <property type="evidence" value="ECO:0007669"/>
    <property type="project" value="InterPro"/>
</dbReference>
<organism evidence="2 3">
    <name type="scientific">Achromobacter pestifer</name>
    <dbReference type="NCBI Taxonomy" id="1353889"/>
    <lineage>
        <taxon>Bacteria</taxon>
        <taxon>Pseudomonadati</taxon>
        <taxon>Pseudomonadota</taxon>
        <taxon>Betaproteobacteria</taxon>
        <taxon>Burkholderiales</taxon>
        <taxon>Alcaligenaceae</taxon>
        <taxon>Achromobacter</taxon>
    </lineage>
</organism>
<dbReference type="EMBL" id="CADIJX010000003">
    <property type="protein sequence ID" value="CAB3645410.1"/>
    <property type="molecule type" value="Genomic_DNA"/>
</dbReference>
<dbReference type="PROSITE" id="PS50883">
    <property type="entry name" value="EAL"/>
    <property type="match status" value="1"/>
</dbReference>
<gene>
    <name evidence="2" type="ORF">LMG3431_02385</name>
</gene>
<reference evidence="2 3" key="1">
    <citation type="submission" date="2020-04" db="EMBL/GenBank/DDBJ databases">
        <authorList>
            <person name="De Canck E."/>
        </authorList>
    </citation>
    <scope>NUCLEOTIDE SEQUENCE [LARGE SCALE GENOMIC DNA]</scope>
    <source>
        <strain evidence="2 3">LMG 3431</strain>
    </source>
</reference>
<dbReference type="InterPro" id="IPR050706">
    <property type="entry name" value="Cyclic-di-GMP_PDE-like"/>
</dbReference>
<dbReference type="InterPro" id="IPR001633">
    <property type="entry name" value="EAL_dom"/>
</dbReference>
<proteinExistence type="predicted"/>
<dbReference type="PANTHER" id="PTHR33121">
    <property type="entry name" value="CYCLIC DI-GMP PHOSPHODIESTERASE PDEF"/>
    <property type="match status" value="1"/>
</dbReference>
<dbReference type="PANTHER" id="PTHR33121:SF70">
    <property type="entry name" value="SIGNALING PROTEIN YKOW"/>
    <property type="match status" value="1"/>
</dbReference>